<dbReference type="EMBL" id="KZ852034">
    <property type="protein sequence ID" value="RDH37950.1"/>
    <property type="molecule type" value="Genomic_DNA"/>
</dbReference>
<sequence>MAWYRIILPFEWSHVDCSGQICPLPCVSCDAVVQIQIYTKVVYFSEGYLETIPVSTQYAGDGMLGERRGRGLGCHRQNRGSWNSLQKGCSMFRTFYLISDREKRLPESIGIAFFCFFALRLGGPI</sequence>
<evidence type="ECO:0000313" key="2">
    <source>
        <dbReference type="Proteomes" id="UP000253729"/>
    </source>
</evidence>
<dbReference type="AlphaFoldDB" id="A0A3F3QFW6"/>
<protein>
    <submittedName>
        <fullName evidence="1">Uncharacterized protein</fullName>
    </submittedName>
</protein>
<dbReference type="GeneID" id="38144738"/>
<gene>
    <name evidence="1" type="ORF">BDQ94DRAFT_71665</name>
</gene>
<organism evidence="1 2">
    <name type="scientific">Aspergillus welwitschiae</name>
    <dbReference type="NCBI Taxonomy" id="1341132"/>
    <lineage>
        <taxon>Eukaryota</taxon>
        <taxon>Fungi</taxon>
        <taxon>Dikarya</taxon>
        <taxon>Ascomycota</taxon>
        <taxon>Pezizomycotina</taxon>
        <taxon>Eurotiomycetes</taxon>
        <taxon>Eurotiomycetidae</taxon>
        <taxon>Eurotiales</taxon>
        <taxon>Aspergillaceae</taxon>
        <taxon>Aspergillus</taxon>
        <taxon>Aspergillus subgen. Circumdati</taxon>
    </lineage>
</organism>
<dbReference type="Proteomes" id="UP000253729">
    <property type="component" value="Unassembled WGS sequence"/>
</dbReference>
<accession>A0A3F3QFW6</accession>
<reference evidence="1 2" key="1">
    <citation type="submission" date="2018-07" db="EMBL/GenBank/DDBJ databases">
        <title>The genomes of Aspergillus section Nigri reveals drivers in fungal speciation.</title>
        <authorList>
            <consortium name="DOE Joint Genome Institute"/>
            <person name="Vesth T.C."/>
            <person name="Nybo J."/>
            <person name="Theobald S."/>
            <person name="Brandl J."/>
            <person name="Frisvad J.C."/>
            <person name="Nielsen K.F."/>
            <person name="Lyhne E.K."/>
            <person name="Kogle M.E."/>
            <person name="Kuo A."/>
            <person name="Riley R."/>
            <person name="Clum A."/>
            <person name="Nolan M."/>
            <person name="Lipzen A."/>
            <person name="Salamov A."/>
            <person name="Henrissat B."/>
            <person name="Wiebenga A."/>
            <person name="De vries R.P."/>
            <person name="Grigoriev I.V."/>
            <person name="Mortensen U.H."/>
            <person name="Andersen M.R."/>
            <person name="Baker S.E."/>
        </authorList>
    </citation>
    <scope>NUCLEOTIDE SEQUENCE [LARGE SCALE GENOMIC DNA]</scope>
    <source>
        <strain evidence="1 2">CBS 139.54b</strain>
    </source>
</reference>
<proteinExistence type="predicted"/>
<name>A0A3F3QFW6_9EURO</name>
<evidence type="ECO:0000313" key="1">
    <source>
        <dbReference type="EMBL" id="RDH37950.1"/>
    </source>
</evidence>
<keyword evidence="2" id="KW-1185">Reference proteome</keyword>
<dbReference type="RefSeq" id="XP_026630972.1">
    <property type="nucleotide sequence ID" value="XM_026776382.1"/>
</dbReference>